<organism evidence="6 7">
    <name type="scientific">Caenorhabditis elegans</name>
    <dbReference type="NCBI Taxonomy" id="6239"/>
    <lineage>
        <taxon>Eukaryota</taxon>
        <taxon>Metazoa</taxon>
        <taxon>Ecdysozoa</taxon>
        <taxon>Nematoda</taxon>
        <taxon>Chromadorea</taxon>
        <taxon>Rhabditida</taxon>
        <taxon>Rhabditina</taxon>
        <taxon>Rhabditomorpha</taxon>
        <taxon>Rhabditoidea</taxon>
        <taxon>Rhabditidae</taxon>
        <taxon>Peloderinae</taxon>
        <taxon>Caenorhabditis</taxon>
    </lineage>
</organism>
<dbReference type="WormBase" id="F59A7.3">
    <property type="protein sequence ID" value="CE38197"/>
    <property type="gene ID" value="WBGene00019091"/>
    <property type="gene designation" value="srab-13"/>
</dbReference>
<evidence type="ECO:0000256" key="1">
    <source>
        <dbReference type="ARBA" id="ARBA00004141"/>
    </source>
</evidence>
<dbReference type="FunCoup" id="O16278">
    <property type="interactions" value="4"/>
</dbReference>
<feature type="transmembrane region" description="Helical" evidence="5">
    <location>
        <begin position="142"/>
        <end position="160"/>
    </location>
</feature>
<dbReference type="OrthoDB" id="5815661at2759"/>
<feature type="transmembrane region" description="Helical" evidence="5">
    <location>
        <begin position="26"/>
        <end position="48"/>
    </location>
</feature>
<dbReference type="GO" id="GO:0016020">
    <property type="term" value="C:membrane"/>
    <property type="evidence" value="ECO:0007669"/>
    <property type="project" value="UniProtKB-SubCell"/>
</dbReference>
<keyword evidence="3 5" id="KW-1133">Transmembrane helix</keyword>
<dbReference type="PhylomeDB" id="O16278"/>
<dbReference type="InParanoid" id="O16278"/>
<gene>
    <name evidence="6 8" type="primary">srab-13</name>
    <name evidence="6" type="ORF">CELE_F59A7.3</name>
    <name evidence="8" type="ORF">F59A7.3</name>
</gene>
<keyword evidence="7" id="KW-1185">Reference proteome</keyword>
<dbReference type="KEGG" id="cel:CELE_F59A7.3"/>
<keyword evidence="4 5" id="KW-0472">Membrane</keyword>
<dbReference type="UCSC" id="F59A7.3">
    <property type="organism name" value="c. elegans"/>
</dbReference>
<evidence type="ECO:0000256" key="4">
    <source>
        <dbReference type="ARBA" id="ARBA00023136"/>
    </source>
</evidence>
<feature type="transmembrane region" description="Helical" evidence="5">
    <location>
        <begin position="277"/>
        <end position="300"/>
    </location>
</feature>
<dbReference type="Pfam" id="PF10292">
    <property type="entry name" value="7TM_GPCR_Srab"/>
    <property type="match status" value="1"/>
</dbReference>
<evidence type="ECO:0000313" key="7">
    <source>
        <dbReference type="Proteomes" id="UP000001940"/>
    </source>
</evidence>
<comment type="subcellular location">
    <subcellularLocation>
        <location evidence="1">Membrane</location>
        <topology evidence="1">Multi-pass membrane protein</topology>
    </subcellularLocation>
</comment>
<dbReference type="Proteomes" id="UP000001940">
    <property type="component" value="Chromosome V"/>
</dbReference>
<dbReference type="AGR" id="WB:WBGene00019091"/>
<dbReference type="PaxDb" id="6239-F59A7.3"/>
<dbReference type="InterPro" id="IPR053286">
    <property type="entry name" value="Nematode_rcpt-like_srab"/>
</dbReference>
<reference evidence="6 7" key="1">
    <citation type="journal article" date="1998" name="Science">
        <title>Genome sequence of the nematode C. elegans: a platform for investigating biology.</title>
        <authorList>
            <consortium name="The C. elegans sequencing consortium"/>
            <person name="Sulson J.E."/>
            <person name="Waterston R."/>
        </authorList>
    </citation>
    <scope>NUCLEOTIDE SEQUENCE [LARGE SCALE GENOMIC DNA]</scope>
    <source>
        <strain evidence="6 7">Bristol N2</strain>
    </source>
</reference>
<dbReference type="eggNOG" id="ENOG502RVRE">
    <property type="taxonomic scope" value="Eukaryota"/>
</dbReference>
<dbReference type="CTD" id="186583"/>
<feature type="transmembrane region" description="Helical" evidence="5">
    <location>
        <begin position="193"/>
        <end position="213"/>
    </location>
</feature>
<dbReference type="PANTHER" id="PTHR46561:SF6">
    <property type="entry name" value="SERPENTINE RECEPTOR, CLASS AB (CLASS A-LIKE)"/>
    <property type="match status" value="1"/>
</dbReference>
<evidence type="ECO:0000256" key="5">
    <source>
        <dbReference type="SAM" id="Phobius"/>
    </source>
</evidence>
<accession>O16278</accession>
<dbReference type="PIR" id="B88961">
    <property type="entry name" value="B88961"/>
</dbReference>
<evidence type="ECO:0000256" key="3">
    <source>
        <dbReference type="ARBA" id="ARBA00022989"/>
    </source>
</evidence>
<keyword evidence="2 5" id="KW-0812">Transmembrane</keyword>
<proteinExistence type="predicted"/>
<evidence type="ECO:0000313" key="6">
    <source>
        <dbReference type="EMBL" id="CCD72106.1"/>
    </source>
</evidence>
<protein>
    <submittedName>
        <fullName evidence="6">Serpentine Receptor, class AB (Class A-like)</fullName>
    </submittedName>
</protein>
<dbReference type="RefSeq" id="NP_503553.2">
    <property type="nucleotide sequence ID" value="NM_071152.3"/>
</dbReference>
<sequence length="336" mass="38873">MTTVNSTVCETMLTYSKSVELRLSLLINWFIMLPSFPIIGYSFFYCWTRRLFHKNTQLQVIIHLGGLLIHCFGRFSLHTLDLFNYFHPHTDGCDILPNFYRCLILRFFYNSGQALISMTPLSIILERLIAVGYNRAYENCSINYGVLLGALQIALAIAYLTTRYIHAAFRPASFTFFYCQTLVSSTISTNETYIPLLLIIVSHIVSILIFRCLEIKNKKLREVVDINLSTRYTLDQGRRSFIALKCFISYNCLMVSLITAGLMFLHLVSSHFSKPNYMAIIEMTHAIPLYGMIVCIAVYWKLRTIDGEQRRNITMALRGQAVHTDLYFQMFEKQLN</sequence>
<dbReference type="EMBL" id="BX284605">
    <property type="protein sequence ID" value="CCD72106.1"/>
    <property type="molecule type" value="Genomic_DNA"/>
</dbReference>
<dbReference type="OMA" id="LLINWFI"/>
<dbReference type="STRING" id="6239.F59A7.3.1"/>
<feature type="transmembrane region" description="Helical" evidence="5">
    <location>
        <begin position="241"/>
        <end position="265"/>
    </location>
</feature>
<dbReference type="InterPro" id="IPR019408">
    <property type="entry name" value="7TM_GPCR_serpentine_rcpt_Srab"/>
</dbReference>
<dbReference type="GeneID" id="186583"/>
<feature type="transmembrane region" description="Helical" evidence="5">
    <location>
        <begin position="60"/>
        <end position="77"/>
    </location>
</feature>
<keyword evidence="6" id="KW-0675">Receptor</keyword>
<name>O16278_CAEEL</name>
<dbReference type="PANTHER" id="PTHR46561">
    <property type="entry name" value="SERPENTINE RECEPTOR, CLASS AB (CLASS A-LIKE)-RELATED"/>
    <property type="match status" value="1"/>
</dbReference>
<dbReference type="HOGENOM" id="CLU_070163_1_0_1"/>
<evidence type="ECO:0000313" key="8">
    <source>
        <dbReference type="WormBase" id="F59A7.3"/>
    </source>
</evidence>
<dbReference type="AlphaFoldDB" id="O16278"/>
<evidence type="ECO:0000256" key="2">
    <source>
        <dbReference type="ARBA" id="ARBA00022692"/>
    </source>
</evidence>